<dbReference type="EMBL" id="JARBHB010000005">
    <property type="protein sequence ID" value="KAJ8882821.1"/>
    <property type="molecule type" value="Genomic_DNA"/>
</dbReference>
<feature type="compositionally biased region" description="Basic and acidic residues" evidence="1">
    <location>
        <begin position="1"/>
        <end position="14"/>
    </location>
</feature>
<comment type="caution">
    <text evidence="2">The sequence shown here is derived from an EMBL/GenBank/DDBJ whole genome shotgun (WGS) entry which is preliminary data.</text>
</comment>
<dbReference type="Proteomes" id="UP001159363">
    <property type="component" value="Chromosome 4"/>
</dbReference>
<sequence>MIGAGKRENTEKTRKPVASPGTMPTSENLGVTRPGIEPDSPWWEASRLTAQPLRHLCRWDWAERINFLYQNARRYCEILLRYYVKNGIYYVVKFSRRKKRPHLGGDRNSALGICIIRAAGDEACRRRQGIVRGNQLPPFWEHWTTRVVAWRETGMCCRELPAIGPRRACVWGSAGMQEREGGDGEKTRRPAGSYGTIPACENPGASPPGIEPGSSWWPQESMDQHINVILIMVGKSDTSLVTLSGTSRRDQVCSWPPCVPRPVRNRLSGQAPTLPLTWVVTKAEKRLSWR</sequence>
<keyword evidence="3" id="KW-1185">Reference proteome</keyword>
<proteinExistence type="predicted"/>
<accession>A0ABQ9HER6</accession>
<gene>
    <name evidence="2" type="ORF">PR048_014635</name>
</gene>
<feature type="compositionally biased region" description="Basic and acidic residues" evidence="1">
    <location>
        <begin position="177"/>
        <end position="188"/>
    </location>
</feature>
<evidence type="ECO:0000313" key="2">
    <source>
        <dbReference type="EMBL" id="KAJ8882821.1"/>
    </source>
</evidence>
<evidence type="ECO:0000313" key="3">
    <source>
        <dbReference type="Proteomes" id="UP001159363"/>
    </source>
</evidence>
<name>A0ABQ9HER6_9NEOP</name>
<feature type="region of interest" description="Disordered" evidence="1">
    <location>
        <begin position="176"/>
        <end position="208"/>
    </location>
</feature>
<feature type="region of interest" description="Disordered" evidence="1">
    <location>
        <begin position="1"/>
        <end position="31"/>
    </location>
</feature>
<organism evidence="2 3">
    <name type="scientific">Dryococelus australis</name>
    <dbReference type="NCBI Taxonomy" id="614101"/>
    <lineage>
        <taxon>Eukaryota</taxon>
        <taxon>Metazoa</taxon>
        <taxon>Ecdysozoa</taxon>
        <taxon>Arthropoda</taxon>
        <taxon>Hexapoda</taxon>
        <taxon>Insecta</taxon>
        <taxon>Pterygota</taxon>
        <taxon>Neoptera</taxon>
        <taxon>Polyneoptera</taxon>
        <taxon>Phasmatodea</taxon>
        <taxon>Verophasmatodea</taxon>
        <taxon>Anareolatae</taxon>
        <taxon>Phasmatidae</taxon>
        <taxon>Eurycanthinae</taxon>
        <taxon>Dryococelus</taxon>
    </lineage>
</organism>
<reference evidence="2 3" key="1">
    <citation type="submission" date="2023-02" db="EMBL/GenBank/DDBJ databases">
        <title>LHISI_Scaffold_Assembly.</title>
        <authorList>
            <person name="Stuart O.P."/>
            <person name="Cleave R."/>
            <person name="Magrath M.J.L."/>
            <person name="Mikheyev A.S."/>
        </authorList>
    </citation>
    <scope>NUCLEOTIDE SEQUENCE [LARGE SCALE GENOMIC DNA]</scope>
    <source>
        <strain evidence="2">Daus_M_001</strain>
        <tissue evidence="2">Leg muscle</tissue>
    </source>
</reference>
<protein>
    <submittedName>
        <fullName evidence="2">Uncharacterized protein</fullName>
    </submittedName>
</protein>
<evidence type="ECO:0000256" key="1">
    <source>
        <dbReference type="SAM" id="MobiDB-lite"/>
    </source>
</evidence>